<dbReference type="PANTHER" id="PTHR43267:SF1">
    <property type="entry name" value="TRNA THREONYLCARBAMOYLADENOSINE DEHYDRATASE"/>
    <property type="match status" value="1"/>
</dbReference>
<evidence type="ECO:0000313" key="3">
    <source>
        <dbReference type="Proteomes" id="UP001160499"/>
    </source>
</evidence>
<protein>
    <recommendedName>
        <fullName evidence="1">THIF-type NAD/FAD binding fold domain-containing protein</fullName>
    </recommendedName>
</protein>
<comment type="caution">
    <text evidence="2">The sequence shown here is derived from an EMBL/GenBank/DDBJ whole genome shotgun (WGS) entry which is preliminary data.</text>
</comment>
<dbReference type="PANTHER" id="PTHR43267">
    <property type="entry name" value="TRNA THREONYLCARBAMOYLADENOSINE DEHYDRATASE"/>
    <property type="match status" value="1"/>
</dbReference>
<accession>A0ABT6LG55</accession>
<dbReference type="InterPro" id="IPR045886">
    <property type="entry name" value="ThiF/MoeB/HesA"/>
</dbReference>
<dbReference type="Pfam" id="PF00899">
    <property type="entry name" value="ThiF"/>
    <property type="match status" value="1"/>
</dbReference>
<dbReference type="SUPFAM" id="SSF69572">
    <property type="entry name" value="Activating enzymes of the ubiquitin-like proteins"/>
    <property type="match status" value="1"/>
</dbReference>
<dbReference type="InterPro" id="IPR000594">
    <property type="entry name" value="ThiF_NAD_FAD-bd"/>
</dbReference>
<name>A0ABT6LG55_9ACTN</name>
<dbReference type="Gene3D" id="3.40.50.720">
    <property type="entry name" value="NAD(P)-binding Rossmann-like Domain"/>
    <property type="match status" value="1"/>
</dbReference>
<proteinExistence type="predicted"/>
<dbReference type="InterPro" id="IPR035985">
    <property type="entry name" value="Ubiquitin-activating_enz"/>
</dbReference>
<reference evidence="2 3" key="1">
    <citation type="submission" date="2023-04" db="EMBL/GenBank/DDBJ databases">
        <title>Forest soil microbial communities from Buena Vista Peninsula, Colon Province, Panama.</title>
        <authorList>
            <person name="Bouskill N."/>
        </authorList>
    </citation>
    <scope>NUCLEOTIDE SEQUENCE [LARGE SCALE GENOMIC DNA]</scope>
    <source>
        <strain evidence="2 3">GGS1</strain>
    </source>
</reference>
<sequence>MSTLKFTRTEHWERIERHLADALGERFAFAFTKLLHNGESGPVLVVVDIALINDEEIEPNHDGWRLADTALDRIHNHAVATGRGLVEFHNHRLKPPGFSPIDERALAEMSPYAVDLLGGTPYGAAVWAQGMVRADWWRPGTDGELERKPFDTVTVLGDHIKVLNAQSVTDTRFARQTPLLGPLAQAAVAALRVAVVGAGGTGSHVALGLAYLGFRKVIVLDDDLVETTNLNRLVTADQADIGSPKTIVTRRRMRSIDPRIEVQIFPGLTPAGEHPELHDADLLIGCVDHDGPRHRLNQIAVDTRTPLLDIATGVDDQQEPVAIGGRVFFMLPGAACLTCLNELDSAEISRWAKPGHQQAVDRLHGYGTGVANPSVVYLNGLTVHAALAELGAWISGAREPAPWLDIDLLGTLKSPGTQVGPRRIPGHVPGCIDCGYDK</sequence>
<keyword evidence="3" id="KW-1185">Reference proteome</keyword>
<feature type="domain" description="THIF-type NAD/FAD binding fold" evidence="1">
    <location>
        <begin position="174"/>
        <end position="344"/>
    </location>
</feature>
<evidence type="ECO:0000313" key="2">
    <source>
        <dbReference type="EMBL" id="MDH6215277.1"/>
    </source>
</evidence>
<gene>
    <name evidence="2" type="ORF">M2283_002581</name>
</gene>
<evidence type="ECO:0000259" key="1">
    <source>
        <dbReference type="Pfam" id="PF00899"/>
    </source>
</evidence>
<dbReference type="EMBL" id="JARXVH010000004">
    <property type="protein sequence ID" value="MDH6215277.1"/>
    <property type="molecule type" value="Genomic_DNA"/>
</dbReference>
<organism evidence="2 3">
    <name type="scientific">Streptomyces pseudovenezuelae</name>
    <dbReference type="NCBI Taxonomy" id="67350"/>
    <lineage>
        <taxon>Bacteria</taxon>
        <taxon>Bacillati</taxon>
        <taxon>Actinomycetota</taxon>
        <taxon>Actinomycetes</taxon>
        <taxon>Kitasatosporales</taxon>
        <taxon>Streptomycetaceae</taxon>
        <taxon>Streptomyces</taxon>
        <taxon>Streptomyces aurantiacus group</taxon>
    </lineage>
</organism>
<dbReference type="Proteomes" id="UP001160499">
    <property type="component" value="Unassembled WGS sequence"/>
</dbReference>
<dbReference type="RefSeq" id="WP_280876287.1">
    <property type="nucleotide sequence ID" value="NZ_JARXVH010000004.1"/>
</dbReference>